<dbReference type="RefSeq" id="WP_377398233.1">
    <property type="nucleotide sequence ID" value="NZ_JBHUEQ010000011.1"/>
</dbReference>
<keyword evidence="1" id="KW-0812">Transmembrane</keyword>
<sequence length="334" mass="35317">MAASSRSGVSSKLWALAAGIVLVTGLYTAGWFYAASVLKEKTLALLGAQQQHGVTAECHDAEYRGYPFRIGLFCSKVTIDDSANGVSASFGALRSAAQVYQPSHIVWELDGPAETRTGTGITASSTWNALQSSLVTSFRSLDRSSTVIEGLSTSIISSQTNQAFDVKIGHTEAHLRQNGNDLDAALTLKDTDIIPKGLPQMMPRFTATGDVTLVGKAALLAGQDTGRGLYGSEGEMRKLALDLGNGRVVNMTGPFSIDDEGRISGKLRIEVEKIGAWRDQLKNSMPQLAKSIDTGSKMLSALTGGGDRATLDLTINRGKILIGGFIAVGEIPPI</sequence>
<keyword evidence="3" id="KW-1185">Reference proteome</keyword>
<keyword evidence="1" id="KW-1133">Transmembrane helix</keyword>
<dbReference type="Pfam" id="PF09898">
    <property type="entry name" value="DUF2125"/>
    <property type="match status" value="1"/>
</dbReference>
<proteinExistence type="predicted"/>
<accession>A0ABW4M117</accession>
<dbReference type="InterPro" id="IPR018666">
    <property type="entry name" value="DUF2125"/>
</dbReference>
<organism evidence="2 3">
    <name type="scientific">Rhizobium helianthi</name>
    <dbReference type="NCBI Taxonomy" id="1132695"/>
    <lineage>
        <taxon>Bacteria</taxon>
        <taxon>Pseudomonadati</taxon>
        <taxon>Pseudomonadota</taxon>
        <taxon>Alphaproteobacteria</taxon>
        <taxon>Hyphomicrobiales</taxon>
        <taxon>Rhizobiaceae</taxon>
        <taxon>Rhizobium/Agrobacterium group</taxon>
        <taxon>Rhizobium</taxon>
    </lineage>
</organism>
<dbReference type="Proteomes" id="UP001597322">
    <property type="component" value="Unassembled WGS sequence"/>
</dbReference>
<name>A0ABW4M117_9HYPH</name>
<comment type="caution">
    <text evidence="2">The sequence shown here is derived from an EMBL/GenBank/DDBJ whole genome shotgun (WGS) entry which is preliminary data.</text>
</comment>
<feature type="transmembrane region" description="Helical" evidence="1">
    <location>
        <begin position="12"/>
        <end position="34"/>
    </location>
</feature>
<evidence type="ECO:0000313" key="2">
    <source>
        <dbReference type="EMBL" id="MFD1745133.1"/>
    </source>
</evidence>
<gene>
    <name evidence="2" type="ORF">ACFSE1_06635</name>
</gene>
<dbReference type="EMBL" id="JBHUEQ010000011">
    <property type="protein sequence ID" value="MFD1745133.1"/>
    <property type="molecule type" value="Genomic_DNA"/>
</dbReference>
<evidence type="ECO:0000313" key="3">
    <source>
        <dbReference type="Proteomes" id="UP001597322"/>
    </source>
</evidence>
<keyword evidence="1" id="KW-0472">Membrane</keyword>
<protein>
    <submittedName>
        <fullName evidence="2">DUF2125 domain-containing protein</fullName>
    </submittedName>
</protein>
<evidence type="ECO:0000256" key="1">
    <source>
        <dbReference type="SAM" id="Phobius"/>
    </source>
</evidence>
<reference evidence="3" key="1">
    <citation type="journal article" date="2019" name="Int. J. Syst. Evol. Microbiol.">
        <title>The Global Catalogue of Microorganisms (GCM) 10K type strain sequencing project: providing services to taxonomists for standard genome sequencing and annotation.</title>
        <authorList>
            <consortium name="The Broad Institute Genomics Platform"/>
            <consortium name="The Broad Institute Genome Sequencing Center for Infectious Disease"/>
            <person name="Wu L."/>
            <person name="Ma J."/>
        </authorList>
    </citation>
    <scope>NUCLEOTIDE SEQUENCE [LARGE SCALE GENOMIC DNA]</scope>
    <source>
        <strain evidence="3">CG52</strain>
    </source>
</reference>